<dbReference type="EMBL" id="BC142180">
    <property type="protein sequence ID" value="AAI42181.1"/>
    <property type="molecule type" value="mRNA"/>
</dbReference>
<dbReference type="GO" id="GO:0003777">
    <property type="term" value="F:microtubule motor activity"/>
    <property type="evidence" value="ECO:0007669"/>
    <property type="project" value="InterPro"/>
</dbReference>
<dbReference type="PANTHER" id="PTHR47969">
    <property type="entry name" value="CHROMOSOME-ASSOCIATED KINESIN KIF4A-RELATED"/>
    <property type="match status" value="1"/>
</dbReference>
<dbReference type="SUPFAM" id="SSF52540">
    <property type="entry name" value="P-loop containing nucleoside triphosphate hydrolases"/>
    <property type="match status" value="1"/>
</dbReference>
<keyword evidence="3" id="KW-0493">Microtubule</keyword>
<dbReference type="Pfam" id="PF00225">
    <property type="entry name" value="Kinesin"/>
    <property type="match status" value="1"/>
</dbReference>
<organism evidence="11">
    <name type="scientific">Bos taurus</name>
    <name type="common">Bovine</name>
    <dbReference type="NCBI Taxonomy" id="9913"/>
    <lineage>
        <taxon>Eukaryota</taxon>
        <taxon>Metazoa</taxon>
        <taxon>Chordata</taxon>
        <taxon>Craniata</taxon>
        <taxon>Vertebrata</taxon>
        <taxon>Euteleostomi</taxon>
        <taxon>Mammalia</taxon>
        <taxon>Eutheria</taxon>
        <taxon>Laurasiatheria</taxon>
        <taxon>Artiodactyla</taxon>
        <taxon>Ruminantia</taxon>
        <taxon>Pecora</taxon>
        <taxon>Bovidae</taxon>
        <taxon>Bovinae</taxon>
        <taxon>Bos</taxon>
    </lineage>
</organism>
<keyword evidence="4 9" id="KW-0547">Nucleotide-binding</keyword>
<evidence type="ECO:0000256" key="5">
    <source>
        <dbReference type="ARBA" id="ARBA00022840"/>
    </source>
</evidence>
<dbReference type="InterPro" id="IPR027417">
    <property type="entry name" value="P-loop_NTPase"/>
</dbReference>
<evidence type="ECO:0000256" key="1">
    <source>
        <dbReference type="ARBA" id="ARBA00004245"/>
    </source>
</evidence>
<evidence type="ECO:0000256" key="9">
    <source>
        <dbReference type="PROSITE-ProRule" id="PRU00283"/>
    </source>
</evidence>
<keyword evidence="7 9" id="KW-0505">Motor protein</keyword>
<dbReference type="SMART" id="SM00129">
    <property type="entry name" value="KISc"/>
    <property type="match status" value="1"/>
</dbReference>
<gene>
    <name evidence="11" type="primary">KIF17</name>
</gene>
<dbReference type="PANTHER" id="PTHR47969:SF21">
    <property type="entry name" value="KINESIN-LIKE PROTEIN"/>
    <property type="match status" value="1"/>
</dbReference>
<evidence type="ECO:0000313" key="11">
    <source>
        <dbReference type="EMBL" id="AAI42181.1"/>
    </source>
</evidence>
<accession>A5PJN3</accession>
<name>A5PJN3_BOVIN</name>
<comment type="similarity">
    <text evidence="9">Belongs to the TRAFAC class myosin-kinesin ATPase superfamily. Kinesin family.</text>
</comment>
<evidence type="ECO:0000256" key="6">
    <source>
        <dbReference type="ARBA" id="ARBA00023054"/>
    </source>
</evidence>
<dbReference type="GO" id="GO:0005524">
    <property type="term" value="F:ATP binding"/>
    <property type="evidence" value="ECO:0007669"/>
    <property type="project" value="UniProtKB-UniRule"/>
</dbReference>
<evidence type="ECO:0000256" key="3">
    <source>
        <dbReference type="ARBA" id="ARBA00022701"/>
    </source>
</evidence>
<evidence type="ECO:0000256" key="7">
    <source>
        <dbReference type="ARBA" id="ARBA00023175"/>
    </source>
</evidence>
<dbReference type="InterPro" id="IPR001752">
    <property type="entry name" value="Kinesin_motor_dom"/>
</dbReference>
<dbReference type="GO" id="GO:0008017">
    <property type="term" value="F:microtubule binding"/>
    <property type="evidence" value="ECO:0007669"/>
    <property type="project" value="InterPro"/>
</dbReference>
<keyword evidence="5 9" id="KW-0067">ATP-binding</keyword>
<evidence type="ECO:0000256" key="8">
    <source>
        <dbReference type="ARBA" id="ARBA00023212"/>
    </source>
</evidence>
<keyword evidence="8" id="KW-0206">Cytoskeleton</keyword>
<keyword evidence="6" id="KW-0175">Coiled coil</keyword>
<dbReference type="PROSITE" id="PS50067">
    <property type="entry name" value="KINESIN_MOTOR_2"/>
    <property type="match status" value="1"/>
</dbReference>
<evidence type="ECO:0000256" key="2">
    <source>
        <dbReference type="ARBA" id="ARBA00022490"/>
    </source>
</evidence>
<evidence type="ECO:0000259" key="10">
    <source>
        <dbReference type="PROSITE" id="PS50067"/>
    </source>
</evidence>
<sequence length="267" mass="29848">MASESVKVVVRCRPMNQRERELNCHPVVTVDSARGQCFIQNPGAADQPPKQFTFDGAYYMDHFTEQIYNEIAYPLVEGVTEGYNGTIFAYGQTGSGKSFTMQGLPDPACQRGIIPRAFEHIFESVQCAENTKFLVRASYLEIYNEDVRDLLGTDAKQKLETVNARRAWSSSRRSLRRGDQPRSVASMPVTAPRLWVFLSEHWTFPPRGPQPAVEVDLPSPVQSQHACAGECQSLMSISLGRLLWRSPSCRWGKEAGKETGTCLRPVG</sequence>
<feature type="binding site" evidence="9">
    <location>
        <begin position="91"/>
        <end position="98"/>
    </location>
    <ligand>
        <name>ATP</name>
        <dbReference type="ChEBI" id="CHEBI:30616"/>
    </ligand>
</feature>
<reference evidence="11" key="1">
    <citation type="submission" date="2007-06" db="EMBL/GenBank/DDBJ databases">
        <authorList>
            <person name="Moore S."/>
            <person name="Alexander L."/>
            <person name="Brownstein M."/>
            <person name="Guan L."/>
            <person name="Lobo S."/>
            <person name="Meng Y."/>
            <person name="Tanaguchi M."/>
            <person name="Wang Z."/>
            <person name="Yu J."/>
            <person name="Prange C."/>
            <person name="Schreiber K."/>
            <person name="Shenmen C."/>
            <person name="Wagner L."/>
            <person name="Bala M."/>
            <person name="Barbazuk S."/>
            <person name="Barber S."/>
            <person name="Babakaiff R."/>
            <person name="Beland J."/>
            <person name="Chun E."/>
            <person name="Del Rio L."/>
            <person name="Gibson S."/>
            <person name="Hanson R."/>
            <person name="Kirkpatrick R."/>
            <person name="Liu J."/>
            <person name="Matsuo C."/>
            <person name="Mayo M."/>
            <person name="Santos R.R."/>
            <person name="Stott J."/>
            <person name="Tsai M."/>
            <person name="Wong D."/>
            <person name="Siddiqui A."/>
            <person name="Holt R."/>
            <person name="Jones S.J."/>
            <person name="Marra M.A."/>
        </authorList>
    </citation>
    <scope>NUCLEOTIDE SEQUENCE</scope>
    <source>
        <strain evidence="11">L1 Hereford</strain>
        <tissue evidence="11">Basal ganglia</tissue>
    </source>
</reference>
<dbReference type="Gene3D" id="3.40.850.10">
    <property type="entry name" value="Kinesin motor domain"/>
    <property type="match status" value="1"/>
</dbReference>
<evidence type="ECO:0000256" key="4">
    <source>
        <dbReference type="ARBA" id="ARBA00022741"/>
    </source>
</evidence>
<dbReference type="InterPro" id="IPR027640">
    <property type="entry name" value="Kinesin-like_fam"/>
</dbReference>
<dbReference type="InterPro" id="IPR036961">
    <property type="entry name" value="Kinesin_motor_dom_sf"/>
</dbReference>
<keyword evidence="2" id="KW-0963">Cytoplasm</keyword>
<proteinExistence type="evidence at transcript level"/>
<protein>
    <submittedName>
        <fullName evidence="11">KIF17 protein</fullName>
    </submittedName>
</protein>
<dbReference type="GO" id="GO:0007018">
    <property type="term" value="P:microtubule-based movement"/>
    <property type="evidence" value="ECO:0007669"/>
    <property type="project" value="InterPro"/>
</dbReference>
<dbReference type="GO" id="GO:0005874">
    <property type="term" value="C:microtubule"/>
    <property type="evidence" value="ECO:0007669"/>
    <property type="project" value="UniProtKB-KW"/>
</dbReference>
<dbReference type="AlphaFoldDB" id="A5PJN3"/>
<feature type="domain" description="Kinesin motor" evidence="10">
    <location>
        <begin position="5"/>
        <end position="267"/>
    </location>
</feature>
<comment type="subcellular location">
    <subcellularLocation>
        <location evidence="1">Cytoplasm</location>
        <location evidence="1">Cytoskeleton</location>
    </subcellularLocation>
</comment>